<dbReference type="EMBL" id="VOPL01000010">
    <property type="protein sequence ID" value="TXB65003.1"/>
    <property type="molecule type" value="Genomic_DNA"/>
</dbReference>
<reference evidence="1 2" key="1">
    <citation type="submission" date="2019-08" db="EMBL/GenBank/DDBJ databases">
        <authorList>
            <person name="Ye J."/>
        </authorList>
    </citation>
    <scope>NUCLEOTIDE SEQUENCE [LARGE SCALE GENOMIC DNA]</scope>
    <source>
        <strain evidence="1 2">TK008</strain>
    </source>
</reference>
<gene>
    <name evidence="1" type="ORF">FQV27_16975</name>
</gene>
<evidence type="ECO:0008006" key="3">
    <source>
        <dbReference type="Google" id="ProtNLM"/>
    </source>
</evidence>
<organism evidence="1 2">
    <name type="scientific">Paracoccus aurantiacus</name>
    <dbReference type="NCBI Taxonomy" id="2599412"/>
    <lineage>
        <taxon>Bacteria</taxon>
        <taxon>Pseudomonadati</taxon>
        <taxon>Pseudomonadota</taxon>
        <taxon>Alphaproteobacteria</taxon>
        <taxon>Rhodobacterales</taxon>
        <taxon>Paracoccaceae</taxon>
        <taxon>Paracoccus</taxon>
    </lineage>
</organism>
<dbReference type="AlphaFoldDB" id="A0A5C6RRW0"/>
<evidence type="ECO:0000313" key="1">
    <source>
        <dbReference type="EMBL" id="TXB65003.1"/>
    </source>
</evidence>
<protein>
    <recommendedName>
        <fullName evidence="3">DGQHR domain-containing protein</fullName>
    </recommendedName>
</protein>
<name>A0A5C6RRW0_9RHOB</name>
<accession>A0A5C6RRW0</accession>
<dbReference type="Proteomes" id="UP000321562">
    <property type="component" value="Unassembled WGS sequence"/>
</dbReference>
<dbReference type="CDD" id="cd16413">
    <property type="entry name" value="DGQHR_domain"/>
    <property type="match status" value="1"/>
</dbReference>
<evidence type="ECO:0000313" key="2">
    <source>
        <dbReference type="Proteomes" id="UP000321562"/>
    </source>
</evidence>
<proteinExistence type="predicted"/>
<sequence>MCSAKNASPAINALKFTQWLDIWDGFEYSTNPPDRKPKPSMFIFSMNASTLRSYSDVYKRERSSVESEGIQRKRDEKRTERIQEYVQYGYPYGDLKESQRTSEKVVLRKPGWLPTAIVVNILEPGDVRRGKQASQGLTANVIENSGQYQIQLPHLNEFTQDDVRPFEVIDGQHRLWAFEEQLDGDYELPVVAFHGLDIAWQAYLFWSINVSPKRINPSHAFDLYPLLRNQAWLEQTGDLTVYREARAQEITEWLYKHPDSVWKNRINMLGESGAGWVSQAAFVRSLTAAFFGTGRGKAGRYGLFQAATPGQEEPLPWTRSQQVALVLEFWRLVKEAIDDGEAGDWADAFKGAKPERDPFDDRSSMLNQDMGVRAAHAVVNDFLYRSVDQWQLADWVAEEFDETDTNEEDVSRSLETLRNQDFYEPFKELALALTRFDWRSLDGPGVRDNRDLELTRRAYRGSGGYTLLTNDIIRELSKSQSASVAKIARTISTGGE</sequence>
<dbReference type="OrthoDB" id="9789139at2"/>
<keyword evidence="2" id="KW-1185">Reference proteome</keyword>
<comment type="caution">
    <text evidence="1">The sequence shown here is derived from an EMBL/GenBank/DDBJ whole genome shotgun (WGS) entry which is preliminary data.</text>
</comment>